<dbReference type="PANTHER" id="PTHR30558">
    <property type="entry name" value="EXBD MEMBRANE COMPONENT OF PMF-DRIVEN MACROMOLECULE IMPORT SYSTEM"/>
    <property type="match status" value="1"/>
</dbReference>
<evidence type="ECO:0000256" key="2">
    <source>
        <dbReference type="ARBA" id="ARBA00005811"/>
    </source>
</evidence>
<proteinExistence type="inferred from homology"/>
<reference evidence="8" key="2">
    <citation type="journal article" date="2022" name="Microbiol. Resour. Announc.">
        <title>Metagenome Sequencing to Explore Phylogenomics of Terrestrial Cyanobacteria.</title>
        <authorList>
            <person name="Ward R.D."/>
            <person name="Stajich J.E."/>
            <person name="Johansen J.R."/>
            <person name="Huntemann M."/>
            <person name="Clum A."/>
            <person name="Foster B."/>
            <person name="Foster B."/>
            <person name="Roux S."/>
            <person name="Palaniappan K."/>
            <person name="Varghese N."/>
            <person name="Mukherjee S."/>
            <person name="Reddy T.B.K."/>
            <person name="Daum C."/>
            <person name="Copeland A."/>
            <person name="Chen I.A."/>
            <person name="Ivanova N.N."/>
            <person name="Kyrpides N.C."/>
            <person name="Shapiro N."/>
            <person name="Eloe-Fadrosh E.A."/>
            <person name="Pietrasiak N."/>
        </authorList>
    </citation>
    <scope>NUCLEOTIDE SEQUENCE</scope>
    <source>
        <strain evidence="8">UHER 2000/2452</strain>
    </source>
</reference>
<dbReference type="InterPro" id="IPR003400">
    <property type="entry name" value="ExbD"/>
</dbReference>
<evidence type="ECO:0000256" key="3">
    <source>
        <dbReference type="ARBA" id="ARBA00022475"/>
    </source>
</evidence>
<dbReference type="GO" id="GO:0015031">
    <property type="term" value="P:protein transport"/>
    <property type="evidence" value="ECO:0007669"/>
    <property type="project" value="UniProtKB-KW"/>
</dbReference>
<dbReference type="GO" id="GO:0005886">
    <property type="term" value="C:plasma membrane"/>
    <property type="evidence" value="ECO:0007669"/>
    <property type="project" value="UniProtKB-SubCell"/>
</dbReference>
<dbReference type="GO" id="GO:0022857">
    <property type="term" value="F:transmembrane transporter activity"/>
    <property type="evidence" value="ECO:0007669"/>
    <property type="project" value="InterPro"/>
</dbReference>
<comment type="subcellular location">
    <subcellularLocation>
        <location evidence="1">Cell membrane</location>
        <topology evidence="1">Single-pass membrane protein</topology>
    </subcellularLocation>
    <subcellularLocation>
        <location evidence="7">Cell membrane</location>
        <topology evidence="7">Single-pass type II membrane protein</topology>
    </subcellularLocation>
</comment>
<dbReference type="AlphaFoldDB" id="A0A951Q9C4"/>
<keyword evidence="7" id="KW-0813">Transport</keyword>
<dbReference type="Proteomes" id="UP000757435">
    <property type="component" value="Unassembled WGS sequence"/>
</dbReference>
<organism evidence="8 9">
    <name type="scientific">Drouetiella hepatica Uher 2000/2452</name>
    <dbReference type="NCBI Taxonomy" id="904376"/>
    <lineage>
        <taxon>Bacteria</taxon>
        <taxon>Bacillati</taxon>
        <taxon>Cyanobacteriota</taxon>
        <taxon>Cyanophyceae</taxon>
        <taxon>Oculatellales</taxon>
        <taxon>Oculatellaceae</taxon>
        <taxon>Drouetiella</taxon>
    </lineage>
</organism>
<comment type="caution">
    <text evidence="8">The sequence shown here is derived from an EMBL/GenBank/DDBJ whole genome shotgun (WGS) entry which is preliminary data.</text>
</comment>
<evidence type="ECO:0000256" key="1">
    <source>
        <dbReference type="ARBA" id="ARBA00004162"/>
    </source>
</evidence>
<dbReference type="EMBL" id="JAHHHD010000009">
    <property type="protein sequence ID" value="MBW4659142.1"/>
    <property type="molecule type" value="Genomic_DNA"/>
</dbReference>
<keyword evidence="5" id="KW-1133">Transmembrane helix</keyword>
<evidence type="ECO:0000256" key="7">
    <source>
        <dbReference type="RuleBase" id="RU003879"/>
    </source>
</evidence>
<evidence type="ECO:0000313" key="9">
    <source>
        <dbReference type="Proteomes" id="UP000757435"/>
    </source>
</evidence>
<keyword evidence="7" id="KW-0653">Protein transport</keyword>
<dbReference type="Gene3D" id="3.30.420.270">
    <property type="match status" value="1"/>
</dbReference>
<dbReference type="PANTHER" id="PTHR30558:SF3">
    <property type="entry name" value="BIOPOLYMER TRANSPORT PROTEIN EXBD-RELATED"/>
    <property type="match status" value="1"/>
</dbReference>
<evidence type="ECO:0000313" key="8">
    <source>
        <dbReference type="EMBL" id="MBW4659142.1"/>
    </source>
</evidence>
<name>A0A951Q9C4_9CYAN</name>
<evidence type="ECO:0000256" key="5">
    <source>
        <dbReference type="ARBA" id="ARBA00022989"/>
    </source>
</evidence>
<sequence length="134" mass="14789">MRSNRHRRSNSLPEVNLIPMMDVLMTVLTFFILISMTLALEQGVEIQLPQQQTANPQQPTPSPMIVELDVQGVSLNDQPIASAPLMLQVKAYLEKNPKGVVVLKAEPQMPYADVVKLLTDLKATGGERVSLAIE</sequence>
<evidence type="ECO:0000256" key="6">
    <source>
        <dbReference type="ARBA" id="ARBA00023136"/>
    </source>
</evidence>
<protein>
    <submittedName>
        <fullName evidence="8">Biopolymer transporter ExbD</fullName>
    </submittedName>
</protein>
<dbReference type="Pfam" id="PF02472">
    <property type="entry name" value="ExbD"/>
    <property type="match status" value="1"/>
</dbReference>
<keyword evidence="6" id="KW-0472">Membrane</keyword>
<gene>
    <name evidence="8" type="ORF">KME15_10740</name>
</gene>
<accession>A0A951Q9C4</accession>
<keyword evidence="3" id="KW-1003">Cell membrane</keyword>
<reference evidence="8" key="1">
    <citation type="submission" date="2021-05" db="EMBL/GenBank/DDBJ databases">
        <authorList>
            <person name="Pietrasiak N."/>
            <person name="Ward R."/>
            <person name="Stajich J.E."/>
            <person name="Kurbessoian T."/>
        </authorList>
    </citation>
    <scope>NUCLEOTIDE SEQUENCE</scope>
    <source>
        <strain evidence="8">UHER 2000/2452</strain>
    </source>
</reference>
<evidence type="ECO:0000256" key="4">
    <source>
        <dbReference type="ARBA" id="ARBA00022692"/>
    </source>
</evidence>
<keyword evidence="4 7" id="KW-0812">Transmembrane</keyword>
<comment type="similarity">
    <text evidence="2 7">Belongs to the ExbD/TolR family.</text>
</comment>